<comment type="caution">
    <text evidence="5">The sequence shown here is derived from an EMBL/GenBank/DDBJ whole genome shotgun (WGS) entry which is preliminary data.</text>
</comment>
<gene>
    <name evidence="5" type="ORF">ACFPH6_05390</name>
</gene>
<feature type="domain" description="TraD/TraG TraM recognition site" evidence="3">
    <location>
        <begin position="679"/>
        <end position="740"/>
    </location>
</feature>
<feature type="compositionally biased region" description="Polar residues" evidence="1">
    <location>
        <begin position="812"/>
        <end position="821"/>
    </location>
</feature>
<dbReference type="InterPro" id="IPR027417">
    <property type="entry name" value="P-loop_NTPase"/>
</dbReference>
<dbReference type="InterPro" id="IPR058441">
    <property type="entry name" value="DUF8128"/>
</dbReference>
<protein>
    <submittedName>
        <fullName evidence="5">Type IV secretory system conjugative DNA transfer family protein</fullName>
    </submittedName>
</protein>
<dbReference type="EMBL" id="JBHSFG010000011">
    <property type="protein sequence ID" value="MFC4464000.1"/>
    <property type="molecule type" value="Genomic_DNA"/>
</dbReference>
<keyword evidence="6" id="KW-1185">Reference proteome</keyword>
<evidence type="ECO:0000259" key="4">
    <source>
        <dbReference type="Pfam" id="PF26449"/>
    </source>
</evidence>
<dbReference type="Pfam" id="PF01935">
    <property type="entry name" value="DUF87"/>
    <property type="match status" value="1"/>
</dbReference>
<dbReference type="SUPFAM" id="SSF52540">
    <property type="entry name" value="P-loop containing nucleoside triphosphate hydrolases"/>
    <property type="match status" value="1"/>
</dbReference>
<evidence type="ECO:0000259" key="3">
    <source>
        <dbReference type="Pfam" id="PF12696"/>
    </source>
</evidence>
<dbReference type="InterPro" id="IPR051162">
    <property type="entry name" value="T4SS_component"/>
</dbReference>
<dbReference type="PANTHER" id="PTHR30121">
    <property type="entry name" value="UNCHARACTERIZED PROTEIN YJGR-RELATED"/>
    <property type="match status" value="1"/>
</dbReference>
<dbReference type="PANTHER" id="PTHR30121:SF6">
    <property type="entry name" value="SLR6007 PROTEIN"/>
    <property type="match status" value="1"/>
</dbReference>
<evidence type="ECO:0000256" key="1">
    <source>
        <dbReference type="SAM" id="MobiDB-lite"/>
    </source>
</evidence>
<reference evidence="6" key="1">
    <citation type="journal article" date="2019" name="Int. J. Syst. Evol. Microbiol.">
        <title>The Global Catalogue of Microorganisms (GCM) 10K type strain sequencing project: providing services to taxonomists for standard genome sequencing and annotation.</title>
        <authorList>
            <consortium name="The Broad Institute Genomics Platform"/>
            <consortium name="The Broad Institute Genome Sequencing Center for Infectious Disease"/>
            <person name="Wu L."/>
            <person name="Ma J."/>
        </authorList>
    </citation>
    <scope>NUCLEOTIDE SEQUENCE [LARGE SCALE GENOMIC DNA]</scope>
    <source>
        <strain evidence="6">DT43</strain>
    </source>
</reference>
<feature type="domain" description="Helicase HerA central" evidence="2">
    <location>
        <begin position="422"/>
        <end position="473"/>
    </location>
</feature>
<sequence length="830" mass="90146">MLLGHLPPSLTLLASPASPDSPLVTYLRDPGGTLRAVLSHVAQWGIVWGPVAGPALVLAASGLGAVRWWWRRRCRRVLNADARIVSVLPPPTADPAGAEALWANLLGLLRPAWRRRLTGQPHLAWEYVFDRETIRIRLWVPGVVPPGMVERAIEAAWPGAHTRTAPAPPPALLARPHAETAGGELRLARPEALPIRTDFPADPIRALLGAPVSTGEQAVVQVLARPVTGRRIAKARRAARRARAGHPVRPVSRLLDVLTPGYRPPRSRRAAPVLDRQTALEASAEDKVIVAKQRGAPYETRIRYAITATVPDEASSEHRAAVRERLRGRGQAIASAFAAFTEHNYYRRTKLRRPEPRISERRLGPGDLLSIPELASVAHLPWDEAIPGLQRAGARAVPPPPGIATTGPAVRPIGLTDTGHPRPVGLRVPDARHHLHILGATGSGKSELMARMILADAEAGRGLVAIDPKGDLITDVLMRLPQELGHKVILFDADSKARPPILNPLEGDDVARTVDNLVSIFSRVYASSWGPRTDDILRAGLLTLRAQGGIPVLTDLPKLLAVPSFRQRAVDQIDDDILQGFWSWYDALSGPARAQVTAPLMNKLRGFLLRPFVRAALAGGTSTVDMDAVLDGGICLVRIAKDALGTETAHLMGSIVVARTWQATTRRAHISQGQRPDAGLYLDEAHNFLNLPYALEDMLAEARGYRLSMTLAHQYLRQLPKVLEEGISTNARTKIFFNASPEDASHLARHTEPRVTAHDLSNLDAFHAVVRPVLHGAEAPAFTAVTEPLPPPVPGRAKQIRATARRNARPQPVSTRKTTGEQAADPRRPT</sequence>
<evidence type="ECO:0000313" key="5">
    <source>
        <dbReference type="EMBL" id="MFC4464000.1"/>
    </source>
</evidence>
<feature type="region of interest" description="Disordered" evidence="1">
    <location>
        <begin position="785"/>
        <end position="830"/>
    </location>
</feature>
<dbReference type="RefSeq" id="WP_386337965.1">
    <property type="nucleotide sequence ID" value="NZ_JBHSFG010000011.1"/>
</dbReference>
<organism evidence="5 6">
    <name type="scientific">Streptomyces xiangluensis</name>
    <dbReference type="NCBI Taxonomy" id="2665720"/>
    <lineage>
        <taxon>Bacteria</taxon>
        <taxon>Bacillati</taxon>
        <taxon>Actinomycetota</taxon>
        <taxon>Actinomycetes</taxon>
        <taxon>Kitasatosporales</taxon>
        <taxon>Streptomycetaceae</taxon>
        <taxon>Streptomyces</taxon>
    </lineage>
</organism>
<dbReference type="Gene3D" id="3.40.50.300">
    <property type="entry name" value="P-loop containing nucleotide triphosphate hydrolases"/>
    <property type="match status" value="2"/>
</dbReference>
<accession>A0ABV8YIF8</accession>
<evidence type="ECO:0000259" key="2">
    <source>
        <dbReference type="Pfam" id="PF01935"/>
    </source>
</evidence>
<dbReference type="CDD" id="cd01127">
    <property type="entry name" value="TrwB_TraG_TraD_VirD4"/>
    <property type="match status" value="2"/>
</dbReference>
<name>A0ABV8YIF8_9ACTN</name>
<dbReference type="Pfam" id="PF26449">
    <property type="entry name" value="DUF8128"/>
    <property type="match status" value="1"/>
</dbReference>
<feature type="domain" description="DUF8128" evidence="4">
    <location>
        <begin position="85"/>
        <end position="383"/>
    </location>
</feature>
<dbReference type="Proteomes" id="UP001596012">
    <property type="component" value="Unassembled WGS sequence"/>
</dbReference>
<dbReference type="InterPro" id="IPR002789">
    <property type="entry name" value="HerA_central"/>
</dbReference>
<evidence type="ECO:0000313" key="6">
    <source>
        <dbReference type="Proteomes" id="UP001596012"/>
    </source>
</evidence>
<dbReference type="Pfam" id="PF12696">
    <property type="entry name" value="TraG-D_C"/>
    <property type="match status" value="1"/>
</dbReference>
<dbReference type="InterPro" id="IPR032689">
    <property type="entry name" value="TraG-D_C"/>
</dbReference>
<proteinExistence type="predicted"/>